<keyword evidence="1" id="KW-0732">Signal</keyword>
<dbReference type="PANTHER" id="PTHR36919">
    <property type="entry name" value="BLR1215 PROTEIN"/>
    <property type="match status" value="1"/>
</dbReference>
<feature type="domain" description="DUF2147" evidence="2">
    <location>
        <begin position="25"/>
        <end position="127"/>
    </location>
</feature>
<feature type="signal peptide" evidence="1">
    <location>
        <begin position="1"/>
        <end position="20"/>
    </location>
</feature>
<gene>
    <name evidence="3" type="ORF">SAMN04488011_1019</name>
</gene>
<protein>
    <submittedName>
        <fullName evidence="3">Uncharacterized conserved protein, DUF2147 family</fullName>
    </submittedName>
</protein>
<dbReference type="Pfam" id="PF09917">
    <property type="entry name" value="DUF2147"/>
    <property type="match status" value="1"/>
</dbReference>
<accession>A0A1H8A763</accession>
<dbReference type="InterPro" id="IPR019223">
    <property type="entry name" value="DUF2147"/>
</dbReference>
<reference evidence="4" key="1">
    <citation type="submission" date="2016-10" db="EMBL/GenBank/DDBJ databases">
        <authorList>
            <person name="Varghese N."/>
            <person name="Submissions S."/>
        </authorList>
    </citation>
    <scope>NUCLEOTIDE SEQUENCE [LARGE SCALE GENOMIC DNA]</scope>
    <source>
        <strain evidence="4">DSM 26893</strain>
    </source>
</reference>
<evidence type="ECO:0000313" key="4">
    <source>
        <dbReference type="Proteomes" id="UP000199372"/>
    </source>
</evidence>
<evidence type="ECO:0000313" key="3">
    <source>
        <dbReference type="EMBL" id="SEM65639.1"/>
    </source>
</evidence>
<dbReference type="Gene3D" id="2.40.128.520">
    <property type="match status" value="1"/>
</dbReference>
<dbReference type="AlphaFoldDB" id="A0A1H8A763"/>
<dbReference type="PANTHER" id="PTHR36919:SF2">
    <property type="entry name" value="BLL6627 PROTEIN"/>
    <property type="match status" value="1"/>
</dbReference>
<dbReference type="EMBL" id="FOCM01000001">
    <property type="protein sequence ID" value="SEM65639.1"/>
    <property type="molecule type" value="Genomic_DNA"/>
</dbReference>
<evidence type="ECO:0000256" key="1">
    <source>
        <dbReference type="SAM" id="SignalP"/>
    </source>
</evidence>
<feature type="chain" id="PRO_5011468582" evidence="1">
    <location>
        <begin position="21"/>
        <end position="129"/>
    </location>
</feature>
<sequence>MKKTILAAIATLGLAGAAHAQDVSGQWRTQADDNGNFAVVTISPCGGDYCGVISAAYGPDGRQIQSPNVGRRIVWDMTPQGGGSFTGGKIWAPDRDKTYNSKMQLSGNSLKVEGCVLVVCRGQTWARAN</sequence>
<name>A0A1H8A763_9RHOB</name>
<dbReference type="RefSeq" id="WP_091842835.1">
    <property type="nucleotide sequence ID" value="NZ_FOCM01000001.1"/>
</dbReference>
<dbReference type="OrthoDB" id="9811671at2"/>
<proteinExistence type="predicted"/>
<keyword evidence="4" id="KW-1185">Reference proteome</keyword>
<evidence type="ECO:0000259" key="2">
    <source>
        <dbReference type="Pfam" id="PF09917"/>
    </source>
</evidence>
<dbReference type="Proteomes" id="UP000199372">
    <property type="component" value="Unassembled WGS sequence"/>
</dbReference>
<organism evidence="3 4">
    <name type="scientific">Palleronia pelagia</name>
    <dbReference type="NCBI Taxonomy" id="387096"/>
    <lineage>
        <taxon>Bacteria</taxon>
        <taxon>Pseudomonadati</taxon>
        <taxon>Pseudomonadota</taxon>
        <taxon>Alphaproteobacteria</taxon>
        <taxon>Rhodobacterales</taxon>
        <taxon>Roseobacteraceae</taxon>
        <taxon>Palleronia</taxon>
    </lineage>
</organism>